<dbReference type="OrthoDB" id="9812532at2"/>
<dbReference type="GO" id="GO:0046872">
    <property type="term" value="F:metal ion binding"/>
    <property type="evidence" value="ECO:0007669"/>
    <property type="project" value="UniProtKB-KW"/>
</dbReference>
<reference evidence="6 7" key="1">
    <citation type="submission" date="2018-04" db="EMBL/GenBank/DDBJ databases">
        <title>Genomic Encyclopedia of Archaeal and Bacterial Type Strains, Phase II (KMG-II): from individual species to whole genera.</title>
        <authorList>
            <person name="Goeker M."/>
        </authorList>
    </citation>
    <scope>NUCLEOTIDE SEQUENCE [LARGE SCALE GENOMIC DNA]</scope>
    <source>
        <strain evidence="6 7">DSM 29955</strain>
    </source>
</reference>
<keyword evidence="5" id="KW-0460">Magnesium</keyword>
<dbReference type="PANTHER" id="PTHR33254">
    <property type="entry name" value="4-HYDROXY-4-METHYL-2-OXOGLUTARATE ALDOLASE 3-RELATED"/>
    <property type="match status" value="1"/>
</dbReference>
<sequence length="232" mass="23592">MIEEPTKLTIRQNFPRPTPAQVDAFRGLQTGFVCDAMDGTGGLDTVIGPVGGGGELPASAVGVALVADNGPEEILATLGAMHIMQQGDMIVAATKGCQSCAAAGDIFMNMMKNKGAAGFVTDGAMRDYDGIVEAGLPAWCNGLNPNSPFAYGPGRVGFGAVVGGQTINSGDIIVADINGVVVVPFAQIDAVIAQLARIKEVEDALEAKVRAGAADTSAIAKMLEDGSAVIVD</sequence>
<dbReference type="EMBL" id="QBUD01000001">
    <property type="protein sequence ID" value="PUB19045.1"/>
    <property type="molecule type" value="Genomic_DNA"/>
</dbReference>
<protein>
    <recommendedName>
        <fullName evidence="2">Putative 4-hydroxy-4-methyl-2-oxoglutarate aldolase</fullName>
    </recommendedName>
    <alternativeName>
        <fullName evidence="3">Regulator of ribonuclease activity homolog</fullName>
    </alternativeName>
    <alternativeName>
        <fullName evidence="4">RraA-like protein</fullName>
    </alternativeName>
</protein>
<evidence type="ECO:0000256" key="5">
    <source>
        <dbReference type="PIRSR" id="PIRSR605493-1"/>
    </source>
</evidence>
<evidence type="ECO:0000256" key="2">
    <source>
        <dbReference type="ARBA" id="ARBA00016549"/>
    </source>
</evidence>
<dbReference type="CDD" id="cd16841">
    <property type="entry name" value="RraA_family"/>
    <property type="match status" value="1"/>
</dbReference>
<evidence type="ECO:0000256" key="1">
    <source>
        <dbReference type="ARBA" id="ARBA00001968"/>
    </source>
</evidence>
<comment type="caution">
    <text evidence="6">The sequence shown here is derived from an EMBL/GenBank/DDBJ whole genome shotgun (WGS) entry which is preliminary data.</text>
</comment>
<dbReference type="Gene3D" id="3.50.30.40">
    <property type="entry name" value="Ribonuclease E inhibitor RraA/RraA-like"/>
    <property type="match status" value="1"/>
</dbReference>
<accession>A0A2T6KR83</accession>
<gene>
    <name evidence="6" type="ORF">C8N45_101636</name>
</gene>
<dbReference type="PANTHER" id="PTHR33254:SF4">
    <property type="entry name" value="4-HYDROXY-4-METHYL-2-OXOGLUTARATE ALDOLASE 3-RELATED"/>
    <property type="match status" value="1"/>
</dbReference>
<proteinExistence type="predicted"/>
<dbReference type="AlphaFoldDB" id="A0A2T6KR83"/>
<dbReference type="RefSeq" id="WP_108385134.1">
    <property type="nucleotide sequence ID" value="NZ_QBUD01000001.1"/>
</dbReference>
<evidence type="ECO:0000313" key="7">
    <source>
        <dbReference type="Proteomes" id="UP000244523"/>
    </source>
</evidence>
<dbReference type="InterPro" id="IPR036704">
    <property type="entry name" value="RraA/RraA-like_sf"/>
</dbReference>
<evidence type="ECO:0000313" key="6">
    <source>
        <dbReference type="EMBL" id="PUB19045.1"/>
    </source>
</evidence>
<feature type="binding site" evidence="5">
    <location>
        <position position="126"/>
    </location>
    <ligand>
        <name>substrate</name>
    </ligand>
</feature>
<feature type="binding site" evidence="5">
    <location>
        <position position="127"/>
    </location>
    <ligand>
        <name>Mg(2+)</name>
        <dbReference type="ChEBI" id="CHEBI:18420"/>
    </ligand>
</feature>
<keyword evidence="7" id="KW-1185">Reference proteome</keyword>
<dbReference type="Pfam" id="PF03737">
    <property type="entry name" value="RraA-like"/>
    <property type="match status" value="1"/>
</dbReference>
<dbReference type="InterPro" id="IPR005493">
    <property type="entry name" value="RraA/RraA-like"/>
</dbReference>
<organism evidence="6 7">
    <name type="scientific">Yoonia sediminilitoris</name>
    <dbReference type="NCBI Taxonomy" id="1286148"/>
    <lineage>
        <taxon>Bacteria</taxon>
        <taxon>Pseudomonadati</taxon>
        <taxon>Pseudomonadota</taxon>
        <taxon>Alphaproteobacteria</taxon>
        <taxon>Rhodobacterales</taxon>
        <taxon>Paracoccaceae</taxon>
        <taxon>Yoonia</taxon>
    </lineage>
</organism>
<evidence type="ECO:0000256" key="4">
    <source>
        <dbReference type="ARBA" id="ARBA00030169"/>
    </source>
</evidence>
<keyword evidence="5" id="KW-0479">Metal-binding</keyword>
<name>A0A2T6KR83_9RHOB</name>
<dbReference type="SUPFAM" id="SSF89562">
    <property type="entry name" value="RraA-like"/>
    <property type="match status" value="1"/>
</dbReference>
<dbReference type="Proteomes" id="UP000244523">
    <property type="component" value="Unassembled WGS sequence"/>
</dbReference>
<evidence type="ECO:0000256" key="3">
    <source>
        <dbReference type="ARBA" id="ARBA00029596"/>
    </source>
</evidence>
<comment type="cofactor">
    <cofactor evidence="1">
        <name>a divalent metal cation</name>
        <dbReference type="ChEBI" id="CHEBI:60240"/>
    </cofactor>
</comment>
<comment type="cofactor">
    <cofactor evidence="5">
        <name>Mg(2+)</name>
        <dbReference type="ChEBI" id="CHEBI:18420"/>
    </cofactor>
</comment>